<dbReference type="InterPro" id="IPR019286">
    <property type="entry name" value="DUF2339_TM"/>
</dbReference>
<dbReference type="PANTHER" id="PTHR38434:SF1">
    <property type="entry name" value="BLL2549 PROTEIN"/>
    <property type="match status" value="1"/>
</dbReference>
<reference evidence="3" key="1">
    <citation type="submission" date="2018-05" db="EMBL/GenBank/DDBJ databases">
        <authorList>
            <person name="Lanie J.A."/>
            <person name="Ng W.-L."/>
            <person name="Kazmierczak K.M."/>
            <person name="Andrzejewski T.M."/>
            <person name="Davidsen T.M."/>
            <person name="Wayne K.J."/>
            <person name="Tettelin H."/>
            <person name="Glass J.I."/>
            <person name="Rusch D."/>
            <person name="Podicherti R."/>
            <person name="Tsui H.-C.T."/>
            <person name="Winkler M.E."/>
        </authorList>
    </citation>
    <scope>NUCLEOTIDE SEQUENCE</scope>
</reference>
<feature type="transmembrane region" description="Helical" evidence="2">
    <location>
        <begin position="399"/>
        <end position="419"/>
    </location>
</feature>
<feature type="transmembrane region" description="Helical" evidence="2">
    <location>
        <begin position="76"/>
        <end position="96"/>
    </location>
</feature>
<feature type="transmembrane region" description="Helical" evidence="2">
    <location>
        <begin position="211"/>
        <end position="229"/>
    </location>
</feature>
<feature type="transmembrane region" description="Helical" evidence="2">
    <location>
        <begin position="493"/>
        <end position="511"/>
    </location>
</feature>
<proteinExistence type="predicted"/>
<feature type="transmembrane region" description="Helical" evidence="2">
    <location>
        <begin position="292"/>
        <end position="310"/>
    </location>
</feature>
<feature type="transmembrane region" description="Helical" evidence="2">
    <location>
        <begin position="259"/>
        <end position="280"/>
    </location>
</feature>
<feature type="transmembrane region" description="Helical" evidence="2">
    <location>
        <begin position="132"/>
        <end position="152"/>
    </location>
</feature>
<dbReference type="PANTHER" id="PTHR38434">
    <property type="entry name" value="BLL2549 PROTEIN"/>
    <property type="match status" value="1"/>
</dbReference>
<feature type="transmembrane region" description="Helical" evidence="2">
    <location>
        <begin position="108"/>
        <end position="125"/>
    </location>
</feature>
<evidence type="ECO:0000256" key="1">
    <source>
        <dbReference type="SAM" id="MobiDB-lite"/>
    </source>
</evidence>
<feature type="compositionally biased region" description="Basic and acidic residues" evidence="1">
    <location>
        <begin position="42"/>
        <end position="55"/>
    </location>
</feature>
<feature type="transmembrane region" description="Helical" evidence="2">
    <location>
        <begin position="468"/>
        <end position="487"/>
    </location>
</feature>
<feature type="transmembrane region" description="Helical" evidence="2">
    <location>
        <begin position="234"/>
        <end position="253"/>
    </location>
</feature>
<dbReference type="Pfam" id="PF10101">
    <property type="entry name" value="DUF2339"/>
    <property type="match status" value="1"/>
</dbReference>
<sequence length="574" mass="63734">MAEKETLEKLTSLENRLNELEQKVSGLSPIAKKEKYYQDYKEENADIDSSKSKESDLDDPWPDEETSKSSSTVTNILGWGGAIALILAASYLVRLAIDSGWLTPERQIFASFMLGLSLIGSGFYLKKSNPSYAGLLPAAGIVILFISTYGAHLYYSLIGVYLAAISISLTCLIALWLCKEFKSSMYALLSVIGSYSAPFLLKNLGAEITDIAIYYTFWSILFCVFSNWLGTRKVYLFALYLSLIGFDITRGQLDSNPWQVGLIFQTCQFIIFLFCTAFFSIKQKEPMDRNTALAHAPALLIFYFLQFSLLNVNLEAYAPWISLISALIILLVFLLSRALLKQNTEGSRWLVSSYLALVLIHAGYWELVPMQWKMWVPLMMILALYLYGKSRGGLKKSDLPLSIAFGLVFVLNYLRALLLDPHSEGSVAIGMPETVIGESFLALSYSVALYIAYYLNSYRETANKDRHHSSQLFLIYGAHIAALASAIDILEGTFVVSLVWAILAIASLLIGIKIKDKLLGNSALLIFAVSSAKVLLYDLSDSATLIRIGCLLVLGAALYAGGWLYKKIDELETA</sequence>
<evidence type="ECO:0000313" key="3">
    <source>
        <dbReference type="EMBL" id="SVA31089.1"/>
    </source>
</evidence>
<gene>
    <name evidence="3" type="ORF">METZ01_LOCUS83943</name>
</gene>
<name>A0A381USH0_9ZZZZ</name>
<keyword evidence="2" id="KW-0812">Transmembrane</keyword>
<feature type="transmembrane region" description="Helical" evidence="2">
    <location>
        <begin position="185"/>
        <end position="205"/>
    </location>
</feature>
<feature type="region of interest" description="Disordered" evidence="1">
    <location>
        <begin position="42"/>
        <end position="71"/>
    </location>
</feature>
<keyword evidence="2" id="KW-1133">Transmembrane helix</keyword>
<feature type="transmembrane region" description="Helical" evidence="2">
    <location>
        <begin position="518"/>
        <end position="539"/>
    </location>
</feature>
<dbReference type="EMBL" id="UINC01007041">
    <property type="protein sequence ID" value="SVA31089.1"/>
    <property type="molecule type" value="Genomic_DNA"/>
</dbReference>
<feature type="transmembrane region" description="Helical" evidence="2">
    <location>
        <begin position="347"/>
        <end position="364"/>
    </location>
</feature>
<protein>
    <recommendedName>
        <fullName evidence="4">DUF2339 domain-containing protein</fullName>
    </recommendedName>
</protein>
<feature type="transmembrane region" description="Helical" evidence="2">
    <location>
        <begin position="158"/>
        <end position="178"/>
    </location>
</feature>
<dbReference type="AlphaFoldDB" id="A0A381USH0"/>
<feature type="transmembrane region" description="Helical" evidence="2">
    <location>
        <begin position="370"/>
        <end position="387"/>
    </location>
</feature>
<organism evidence="3">
    <name type="scientific">marine metagenome</name>
    <dbReference type="NCBI Taxonomy" id="408172"/>
    <lineage>
        <taxon>unclassified sequences</taxon>
        <taxon>metagenomes</taxon>
        <taxon>ecological metagenomes</taxon>
    </lineage>
</organism>
<accession>A0A381USH0</accession>
<feature type="transmembrane region" description="Helical" evidence="2">
    <location>
        <begin position="545"/>
        <end position="565"/>
    </location>
</feature>
<evidence type="ECO:0008006" key="4">
    <source>
        <dbReference type="Google" id="ProtNLM"/>
    </source>
</evidence>
<feature type="transmembrane region" description="Helical" evidence="2">
    <location>
        <begin position="439"/>
        <end position="456"/>
    </location>
</feature>
<evidence type="ECO:0000256" key="2">
    <source>
        <dbReference type="SAM" id="Phobius"/>
    </source>
</evidence>
<feature type="transmembrane region" description="Helical" evidence="2">
    <location>
        <begin position="316"/>
        <end position="335"/>
    </location>
</feature>
<keyword evidence="2" id="KW-0472">Membrane</keyword>